<dbReference type="Pfam" id="PF13458">
    <property type="entry name" value="Peripla_BP_6"/>
    <property type="match status" value="1"/>
</dbReference>
<comment type="caution">
    <text evidence="5">The sequence shown here is derived from an EMBL/GenBank/DDBJ whole genome shotgun (WGS) entry which is preliminary data.</text>
</comment>
<dbReference type="Gene3D" id="3.40.50.2300">
    <property type="match status" value="2"/>
</dbReference>
<gene>
    <name evidence="5" type="ORF">UXQ13_09775</name>
</gene>
<evidence type="ECO:0000256" key="3">
    <source>
        <dbReference type="SAM" id="SignalP"/>
    </source>
</evidence>
<proteinExistence type="inferred from homology"/>
<name>A0ABU8E523_9ACTN</name>
<dbReference type="InterPro" id="IPR028082">
    <property type="entry name" value="Peripla_BP_I"/>
</dbReference>
<dbReference type="RefSeq" id="WP_225235841.1">
    <property type="nucleotide sequence ID" value="NZ_JBAPLV010000009.1"/>
</dbReference>
<organism evidence="5 6">
    <name type="scientific">Klenkia terrae</name>
    <dbReference type="NCBI Taxonomy" id="1052259"/>
    <lineage>
        <taxon>Bacteria</taxon>
        <taxon>Bacillati</taxon>
        <taxon>Actinomycetota</taxon>
        <taxon>Actinomycetes</taxon>
        <taxon>Geodermatophilales</taxon>
        <taxon>Geodermatophilaceae</taxon>
        <taxon>Klenkia</taxon>
    </lineage>
</organism>
<feature type="domain" description="Leucine-binding protein" evidence="4">
    <location>
        <begin position="49"/>
        <end position="409"/>
    </location>
</feature>
<dbReference type="InterPro" id="IPR028081">
    <property type="entry name" value="Leu-bd"/>
</dbReference>
<evidence type="ECO:0000256" key="1">
    <source>
        <dbReference type="ARBA" id="ARBA00010062"/>
    </source>
</evidence>
<accession>A0ABU8E523</accession>
<evidence type="ECO:0000256" key="2">
    <source>
        <dbReference type="ARBA" id="ARBA00022729"/>
    </source>
</evidence>
<reference evidence="5 6" key="1">
    <citation type="submission" date="2024-03" db="EMBL/GenBank/DDBJ databases">
        <title>Draft genome sequence of Klenkia terrae.</title>
        <authorList>
            <person name="Duangmal K."/>
            <person name="Chantavorakit T."/>
        </authorList>
    </citation>
    <scope>NUCLEOTIDE SEQUENCE [LARGE SCALE GENOMIC DNA]</scope>
    <source>
        <strain evidence="5 6">JCM 17786</strain>
    </source>
</reference>
<evidence type="ECO:0000313" key="6">
    <source>
        <dbReference type="Proteomes" id="UP001373496"/>
    </source>
</evidence>
<protein>
    <submittedName>
        <fullName evidence="5">ABC transporter substrate-binding protein</fullName>
    </submittedName>
</protein>
<dbReference type="PANTHER" id="PTHR47235:SF1">
    <property type="entry name" value="BLR6548 PROTEIN"/>
    <property type="match status" value="1"/>
</dbReference>
<comment type="similarity">
    <text evidence="1">Belongs to the leucine-binding protein family.</text>
</comment>
<evidence type="ECO:0000313" key="5">
    <source>
        <dbReference type="EMBL" id="MEI4278752.1"/>
    </source>
</evidence>
<dbReference type="PANTHER" id="PTHR47235">
    <property type="entry name" value="BLR6548 PROTEIN"/>
    <property type="match status" value="1"/>
</dbReference>
<keyword evidence="2 3" id="KW-0732">Signal</keyword>
<evidence type="ECO:0000259" key="4">
    <source>
        <dbReference type="Pfam" id="PF13458"/>
    </source>
</evidence>
<dbReference type="Proteomes" id="UP001373496">
    <property type="component" value="Unassembled WGS sequence"/>
</dbReference>
<dbReference type="CDD" id="cd06343">
    <property type="entry name" value="PBP1_ABC_ligand_binding-like"/>
    <property type="match status" value="1"/>
</dbReference>
<dbReference type="SUPFAM" id="SSF53822">
    <property type="entry name" value="Periplasmic binding protein-like I"/>
    <property type="match status" value="1"/>
</dbReference>
<feature type="signal peptide" evidence="3">
    <location>
        <begin position="1"/>
        <end position="30"/>
    </location>
</feature>
<sequence length="420" mass="43588">MTSTPHTVRAGALVATASIAVLLVSGCTRAESSGGLGGDGSSPGITDDSISIGISSPLSGPTAGPGSCTVAGLAAYIEAQNADGGFEFGDGNTRQVEFTYLDDVYDPARAVSNFRQLTDQGIFAYVGALGTPTNAAVMPIAEEEEVPQVLLTTGARTFSEDQEAHPWTTGFVPTYATEGRAFGELLVAADRPITVATLAQNDDFGQSYLDGFTEATEGSQVEVVASATYEPTDTTLDSQVTELAASNADVLLSAVSVTPLQVGVLTKAQSLGWLPSIFLPSNTSTPGTILQPGGAEAYPAVFTPSFSKNPNSPAFAEDEDVQAYNAAFEEYGSQIATTYTPHCTWSYAEGAVLAEAFAGMEEPTRESFMTALRSISDFQAPMLLDGITVDTTSDDEAAISTVELVRYDAGTGGFAPVDGF</sequence>
<keyword evidence="6" id="KW-1185">Reference proteome</keyword>
<feature type="chain" id="PRO_5046394888" evidence="3">
    <location>
        <begin position="31"/>
        <end position="420"/>
    </location>
</feature>
<dbReference type="EMBL" id="JBAPLV010000009">
    <property type="protein sequence ID" value="MEI4278752.1"/>
    <property type="molecule type" value="Genomic_DNA"/>
</dbReference>